<feature type="region of interest" description="Disordered" evidence="1">
    <location>
        <begin position="1"/>
        <end position="326"/>
    </location>
</feature>
<dbReference type="InterPro" id="IPR012337">
    <property type="entry name" value="RNaseH-like_sf"/>
</dbReference>
<dbReference type="Pfam" id="PF02170">
    <property type="entry name" value="PAZ"/>
    <property type="match status" value="1"/>
</dbReference>
<protein>
    <recommendedName>
        <fullName evidence="6">Argonaute-2</fullName>
    </recommendedName>
</protein>
<dbReference type="SMART" id="SM01163">
    <property type="entry name" value="DUF1785"/>
    <property type="match status" value="1"/>
</dbReference>
<dbReference type="CDD" id="cd02846">
    <property type="entry name" value="PAZ_argonaute_like"/>
    <property type="match status" value="1"/>
</dbReference>
<feature type="compositionally biased region" description="Polar residues" evidence="1">
    <location>
        <begin position="102"/>
        <end position="116"/>
    </location>
</feature>
<dbReference type="PANTHER" id="PTHR22891">
    <property type="entry name" value="EUKARYOTIC TRANSLATION INITIATION FACTOR 2C"/>
    <property type="match status" value="1"/>
</dbReference>
<dbReference type="SUPFAM" id="SSF101690">
    <property type="entry name" value="PAZ domain"/>
    <property type="match status" value="1"/>
</dbReference>
<dbReference type="InterPro" id="IPR032472">
    <property type="entry name" value="ArgoL2"/>
</dbReference>
<reference evidence="4 5" key="1">
    <citation type="journal article" date="2023" name="Nucleic Acids Res.">
        <title>The hologenome of Daphnia magna reveals possible DNA methylation and microbiome-mediated evolution of the host genome.</title>
        <authorList>
            <person name="Chaturvedi A."/>
            <person name="Li X."/>
            <person name="Dhandapani V."/>
            <person name="Marshall H."/>
            <person name="Kissane S."/>
            <person name="Cuenca-Cambronero M."/>
            <person name="Asole G."/>
            <person name="Calvet F."/>
            <person name="Ruiz-Romero M."/>
            <person name="Marangio P."/>
            <person name="Guigo R."/>
            <person name="Rago D."/>
            <person name="Mirbahai L."/>
            <person name="Eastwood N."/>
            <person name="Colbourne J.K."/>
            <person name="Zhou J."/>
            <person name="Mallon E."/>
            <person name="Orsini L."/>
        </authorList>
    </citation>
    <scope>NUCLEOTIDE SEQUENCE [LARGE SCALE GENOMIC DNA]</scope>
    <source>
        <strain evidence="4">LRV0_1</strain>
    </source>
</reference>
<organism evidence="4 5">
    <name type="scientific">Daphnia magna</name>
    <dbReference type="NCBI Taxonomy" id="35525"/>
    <lineage>
        <taxon>Eukaryota</taxon>
        <taxon>Metazoa</taxon>
        <taxon>Ecdysozoa</taxon>
        <taxon>Arthropoda</taxon>
        <taxon>Crustacea</taxon>
        <taxon>Branchiopoda</taxon>
        <taxon>Diplostraca</taxon>
        <taxon>Cladocera</taxon>
        <taxon>Anomopoda</taxon>
        <taxon>Daphniidae</taxon>
        <taxon>Daphnia</taxon>
    </lineage>
</organism>
<evidence type="ECO:0000256" key="1">
    <source>
        <dbReference type="SAM" id="MobiDB-lite"/>
    </source>
</evidence>
<dbReference type="InterPro" id="IPR014811">
    <property type="entry name" value="ArgoL1"/>
</dbReference>
<dbReference type="PROSITE" id="PS50821">
    <property type="entry name" value="PAZ"/>
    <property type="match status" value="1"/>
</dbReference>
<evidence type="ECO:0000259" key="3">
    <source>
        <dbReference type="PROSITE" id="PS50822"/>
    </source>
</evidence>
<evidence type="ECO:0008006" key="6">
    <source>
        <dbReference type="Google" id="ProtNLM"/>
    </source>
</evidence>
<dbReference type="Pfam" id="PF16487">
    <property type="entry name" value="ArgoMid"/>
    <property type="match status" value="1"/>
</dbReference>
<dbReference type="InterPro" id="IPR032473">
    <property type="entry name" value="Argonaute_Mid_dom"/>
</dbReference>
<keyword evidence="5" id="KW-1185">Reference proteome</keyword>
<evidence type="ECO:0000259" key="2">
    <source>
        <dbReference type="PROSITE" id="PS50821"/>
    </source>
</evidence>
<dbReference type="InterPro" id="IPR045246">
    <property type="entry name" value="Piwi_ago-like"/>
</dbReference>
<dbReference type="EMBL" id="JAOYFB010000038">
    <property type="protein sequence ID" value="KAK4026196.1"/>
    <property type="molecule type" value="Genomic_DNA"/>
</dbReference>
<accession>A0ABR0AM58</accession>
<dbReference type="Pfam" id="PF16486">
    <property type="entry name" value="ArgoN"/>
    <property type="match status" value="1"/>
</dbReference>
<evidence type="ECO:0000313" key="5">
    <source>
        <dbReference type="Proteomes" id="UP001234178"/>
    </source>
</evidence>
<proteinExistence type="predicted"/>
<dbReference type="InterPro" id="IPR003100">
    <property type="entry name" value="PAZ_dom"/>
</dbReference>
<dbReference type="Pfam" id="PF16488">
    <property type="entry name" value="ArgoL2"/>
    <property type="match status" value="1"/>
</dbReference>
<name>A0ABR0AM58_9CRUS</name>
<dbReference type="InterPro" id="IPR032474">
    <property type="entry name" value="Argonaute_N"/>
</dbReference>
<feature type="compositionally biased region" description="Low complexity" evidence="1">
    <location>
        <begin position="140"/>
        <end position="200"/>
    </location>
</feature>
<sequence length="1170" mass="130169">MTRKRGKKQNEKPDESAREGETRGPEVTQAMEQLTLGPQTVQQHPAEHSGVQQRPTGPPGVQQRPAGPPGLQQRPVGPPGLQQRPAGPPGLQQHPFGPPGLQQPSAGPPSMQQQAVGFQGVQEHPTGGQGIQQERPAGPPGMQQRPPGPQGMQQRPPGPQGMQQRPPGPQGMQQRPPGPQGMQQRPAGPQGMQQRPAGPQSMQQRPAVPQDMQQRPAGPQGMQQRPAGPQGMQQRPAGPQVAQQRPAVPQDMQQRPAGPQGMQQRPAGPQVAQQRPAGPQVVQQRPAGPQAAQQRPAGPQVAQQRPAGPQVAQQRRAGPSAVQQPVVPQTQISRPMAQGGALRPPPRQAAGGVGTLGRPIPLSANHFLITMRKQILYHYDVDVKPLPSKTLFRKVVEQFLGSDARFKNIRPVFDSKKNIYTACRVPGLDSKLEIKFEFQEMDRDPPRINEFTIYLQPTGEVEIDLSALASYCQSGSSVDIPLRPIQALDIAMKYGAAQRPTKVMLGSCLLSKPTGRPQELGGGVEVWFGHFQSLRLGWKPFLNVDATQRAFLKSGKVHLIMAEMFNTRPGEELYDRDYMDFSKKIATLKVSYNRGQYIATVGCNGIKGSASTEKFECDGQQVTVQQYFERKLNIKLQYPHLPCVWVGSREKRNLVPMELCSIAEGQEYRRKLTDFQTSAMIKVAATPADVRKQKILDSVRSMEFDRDQYAQHFGISVDSQMAKIQGRVLPTPKLVYGDKESTPIMPRDGVWNMRNMKFIEAKSMNAYGILNITRCQDRDIETFVMALTRAGREMGMTMGNPLFNRPCSLANLEKTMKEAKQKFPQLQIIFVIINRKGDPAYEIVKRVGDLDIKITTQCIQQKNVQGRNGPDPSTMANICLKLNAKLGGINNLIARDFRPKVLLEQQVIIMGADVTHPGADQQDSGKPSIAAVVGSVDPRASQYCCEIRIQKSKQEYIEDMENMVYNLLRKFNRVAGTTSTGKPQRIIFYRDGVSEGQFAKVLEWELSAIRKACMKLENGYNPPVTFIVVQKRHHTRLFPEDPRDECGRGKNVPPGTIVDNTIVHPVEQDFFLVSHQGIQGTSRPTHYHVLWDDAKLHANEIQMLTYYMCYLFTRCTRSVSYPAPCYYSHLVAFRGRQYYDNLTGNRQSVTSSALQAHIDSTRDLSFMFFV</sequence>
<dbReference type="Pfam" id="PF08699">
    <property type="entry name" value="ArgoL1"/>
    <property type="match status" value="1"/>
</dbReference>
<dbReference type="InterPro" id="IPR036085">
    <property type="entry name" value="PAZ_dom_sf"/>
</dbReference>
<dbReference type="InterPro" id="IPR003165">
    <property type="entry name" value="Piwi"/>
</dbReference>
<dbReference type="Proteomes" id="UP001234178">
    <property type="component" value="Unassembled WGS sequence"/>
</dbReference>
<feature type="compositionally biased region" description="Polar residues" evidence="1">
    <location>
        <begin position="30"/>
        <end position="43"/>
    </location>
</feature>
<dbReference type="Pfam" id="PF02171">
    <property type="entry name" value="Piwi"/>
    <property type="match status" value="1"/>
</dbReference>
<dbReference type="Gene3D" id="2.170.260.10">
    <property type="entry name" value="paz domain"/>
    <property type="match status" value="1"/>
</dbReference>
<dbReference type="SMART" id="SM00950">
    <property type="entry name" value="Piwi"/>
    <property type="match status" value="1"/>
</dbReference>
<dbReference type="Gene3D" id="3.30.420.10">
    <property type="entry name" value="Ribonuclease H-like superfamily/Ribonuclease H"/>
    <property type="match status" value="1"/>
</dbReference>
<evidence type="ECO:0000313" key="4">
    <source>
        <dbReference type="EMBL" id="KAK4026196.1"/>
    </source>
</evidence>
<dbReference type="PROSITE" id="PS50822">
    <property type="entry name" value="PIWI"/>
    <property type="match status" value="1"/>
</dbReference>
<feature type="region of interest" description="Disordered" evidence="1">
    <location>
        <begin position="335"/>
        <end position="354"/>
    </location>
</feature>
<feature type="compositionally biased region" description="Basic and acidic residues" evidence="1">
    <location>
        <begin position="8"/>
        <end position="24"/>
    </location>
</feature>
<dbReference type="Gene3D" id="3.40.50.2300">
    <property type="match status" value="1"/>
</dbReference>
<dbReference type="SUPFAM" id="SSF53098">
    <property type="entry name" value="Ribonuclease H-like"/>
    <property type="match status" value="1"/>
</dbReference>
<dbReference type="InterPro" id="IPR036397">
    <property type="entry name" value="RNaseH_sf"/>
</dbReference>
<comment type="caution">
    <text evidence="4">The sequence shown here is derived from an EMBL/GenBank/DDBJ whole genome shotgun (WGS) entry which is preliminary data.</text>
</comment>
<feature type="domain" description="Piwi" evidence="3">
    <location>
        <begin position="828"/>
        <end position="1140"/>
    </location>
</feature>
<feature type="compositionally biased region" description="Low complexity" evidence="1">
    <location>
        <begin position="233"/>
        <end position="250"/>
    </location>
</feature>
<gene>
    <name evidence="4" type="ORF">OUZ56_015213</name>
</gene>
<dbReference type="CDD" id="cd04657">
    <property type="entry name" value="Piwi_ago-like"/>
    <property type="match status" value="1"/>
</dbReference>
<feature type="domain" description="PAZ" evidence="2">
    <location>
        <begin position="556"/>
        <end position="664"/>
    </location>
</feature>
<feature type="compositionally biased region" description="Low complexity" evidence="1">
    <location>
        <begin position="278"/>
        <end position="318"/>
    </location>
</feature>